<evidence type="ECO:0000313" key="2">
    <source>
        <dbReference type="EMBL" id="GLY73888.1"/>
    </source>
</evidence>
<keyword evidence="1" id="KW-0812">Transmembrane</keyword>
<dbReference type="AlphaFoldDB" id="A0A9W6RDP1"/>
<protein>
    <recommendedName>
        <fullName evidence="4">DUF1772 domain-containing protein</fullName>
    </recommendedName>
</protein>
<evidence type="ECO:0008006" key="4">
    <source>
        <dbReference type="Google" id="ProtNLM"/>
    </source>
</evidence>
<proteinExistence type="predicted"/>
<dbReference type="InterPro" id="IPR013901">
    <property type="entry name" value="Anthrone_oxy"/>
</dbReference>
<accession>A0A9W6RDP1</accession>
<comment type="caution">
    <text evidence="2">The sequence shown here is derived from an EMBL/GenBank/DDBJ whole genome shotgun (WGS) entry which is preliminary data.</text>
</comment>
<feature type="transmembrane region" description="Helical" evidence="1">
    <location>
        <begin position="117"/>
        <end position="138"/>
    </location>
</feature>
<feature type="transmembrane region" description="Helical" evidence="1">
    <location>
        <begin position="44"/>
        <end position="61"/>
    </location>
</feature>
<dbReference type="Proteomes" id="UP001165135">
    <property type="component" value="Unassembled WGS sequence"/>
</dbReference>
<sequence length="153" mass="16747">MQGIFAGFLVGVLVLESSLRHYDRFVYTQVRQVELDRLDTLASVTLIPAVITTAVLVAAAIKMRGRFLWLTLAALILLLSVFVTTIIFNLPINSDQTGWSVKAPPADWASVRDRWQIAHAVRTCAAVLAFAFLSTTAISRPPTNSRAPHATNA</sequence>
<keyword evidence="1" id="KW-1133">Transmembrane helix</keyword>
<name>A0A9W6RDP1_9ACTN</name>
<reference evidence="2" key="1">
    <citation type="submission" date="2023-03" db="EMBL/GenBank/DDBJ databases">
        <title>Actinoallomurus iriomotensis NBRC 103681.</title>
        <authorList>
            <person name="Ichikawa N."/>
            <person name="Sato H."/>
            <person name="Tonouchi N."/>
        </authorList>
    </citation>
    <scope>NUCLEOTIDE SEQUENCE</scope>
    <source>
        <strain evidence="2">NBRC 103681</strain>
    </source>
</reference>
<dbReference type="RefSeq" id="WP_432705553.1">
    <property type="nucleotide sequence ID" value="NZ_BSTJ01000002.1"/>
</dbReference>
<dbReference type="EMBL" id="BSTJ01000002">
    <property type="protein sequence ID" value="GLY73888.1"/>
    <property type="molecule type" value="Genomic_DNA"/>
</dbReference>
<dbReference type="Pfam" id="PF08592">
    <property type="entry name" value="Anthrone_oxy"/>
    <property type="match status" value="1"/>
</dbReference>
<evidence type="ECO:0000256" key="1">
    <source>
        <dbReference type="SAM" id="Phobius"/>
    </source>
</evidence>
<keyword evidence="1" id="KW-0472">Membrane</keyword>
<feature type="transmembrane region" description="Helical" evidence="1">
    <location>
        <begin position="68"/>
        <end position="92"/>
    </location>
</feature>
<evidence type="ECO:0000313" key="3">
    <source>
        <dbReference type="Proteomes" id="UP001165135"/>
    </source>
</evidence>
<organism evidence="2 3">
    <name type="scientific">Actinoallomurus iriomotensis</name>
    <dbReference type="NCBI Taxonomy" id="478107"/>
    <lineage>
        <taxon>Bacteria</taxon>
        <taxon>Bacillati</taxon>
        <taxon>Actinomycetota</taxon>
        <taxon>Actinomycetes</taxon>
        <taxon>Streptosporangiales</taxon>
        <taxon>Thermomonosporaceae</taxon>
        <taxon>Actinoallomurus</taxon>
    </lineage>
</organism>
<gene>
    <name evidence="2" type="ORF">Airi01_021550</name>
</gene>